<keyword evidence="1" id="KW-0812">Transmembrane</keyword>
<feature type="transmembrane region" description="Helical" evidence="1">
    <location>
        <begin position="15"/>
        <end position="38"/>
    </location>
</feature>
<sequence length="41" mass="4437">MFRKGGTLLSVTDALLVMIAFASFLVDLIGLVIVIITLKDK</sequence>
<protein>
    <submittedName>
        <fullName evidence="2">Holin-like toxin</fullName>
    </submittedName>
</protein>
<dbReference type="Proteomes" id="UP000433223">
    <property type="component" value="Chromosome"/>
</dbReference>
<keyword evidence="1" id="KW-1133">Transmembrane helix</keyword>
<keyword evidence="3" id="KW-1185">Reference proteome</keyword>
<dbReference type="InterPro" id="IPR031616">
    <property type="entry name" value="BsrE-like"/>
</dbReference>
<dbReference type="AlphaFoldDB" id="A0AAE6R518"/>
<name>A0AAE6R518_9STRE</name>
<evidence type="ECO:0000313" key="2">
    <source>
        <dbReference type="EMBL" id="QGZ27801.1"/>
    </source>
</evidence>
<evidence type="ECO:0000313" key="3">
    <source>
        <dbReference type="Proteomes" id="UP000433223"/>
    </source>
</evidence>
<reference evidence="2 3" key="1">
    <citation type="submission" date="2019-12" db="EMBL/GenBank/DDBJ databases">
        <title>Complete genome sequence of Streptococcus lutetiensis CNU 77-61 isolated from Capra aegagrus hircus.</title>
        <authorList>
            <person name="Park S.Y."/>
            <person name="Kim J.H."/>
            <person name="Seo S.W."/>
        </authorList>
    </citation>
    <scope>NUCLEOTIDE SEQUENCE [LARGE SCALE GENOMIC DNA]</scope>
    <source>
        <strain evidence="2 3">CNU_77-61</strain>
    </source>
</reference>
<evidence type="ECO:0000256" key="1">
    <source>
        <dbReference type="SAM" id="Phobius"/>
    </source>
</evidence>
<accession>A0AAE6R518</accession>
<dbReference type="Pfam" id="PF16935">
    <property type="entry name" value="Hol_Tox"/>
    <property type="match status" value="1"/>
</dbReference>
<proteinExistence type="predicted"/>
<organism evidence="2 3">
    <name type="scientific">Streptococcus ruminicola</name>
    <dbReference type="NCBI Taxonomy" id="2686210"/>
    <lineage>
        <taxon>Bacteria</taxon>
        <taxon>Bacillati</taxon>
        <taxon>Bacillota</taxon>
        <taxon>Bacilli</taxon>
        <taxon>Lactobacillales</taxon>
        <taxon>Streptococcaceae</taxon>
        <taxon>Streptococcus</taxon>
    </lineage>
</organism>
<dbReference type="EMBL" id="CP046875">
    <property type="protein sequence ID" value="QGZ27801.1"/>
    <property type="molecule type" value="Genomic_DNA"/>
</dbReference>
<gene>
    <name evidence="2" type="ORF">GP482_06400</name>
</gene>
<keyword evidence="1" id="KW-0472">Membrane</keyword>